<dbReference type="Pfam" id="PF13393">
    <property type="entry name" value="tRNA-synt_His"/>
    <property type="match status" value="1"/>
</dbReference>
<keyword evidence="5" id="KW-0067">ATP-binding</keyword>
<feature type="domain" description="Aminoacyl-transfer RNA synthetases class-II family profile" evidence="10">
    <location>
        <begin position="153"/>
        <end position="484"/>
    </location>
</feature>
<proteinExistence type="inferred from homology"/>
<dbReference type="InterPro" id="IPR006195">
    <property type="entry name" value="aa-tRNA-synth_II"/>
</dbReference>
<dbReference type="FunFam" id="3.40.50.800:FF:000008">
    <property type="entry name" value="histidine--tRNA ligase, cytoplasmic isoform X1"/>
    <property type="match status" value="1"/>
</dbReference>
<accession>A0A9P0FWX2</accession>
<sequence>MADNQEAILLKIKEQGDLVRKLKSAKESTEKGRKKNLHYNLPEIDEWLYRYSYICGYEPSCSDIDLFNGLGINIDFQKYKYIKRWWYHMRSFNDSEVSLFPKLDPPKVMDKVKDETLLDQQIQEEVAKLLALKAQLAPEDAAPQKFSLKTPKGTRDYNPQQMSLRNGVLDKIVTIFKRHGGECIDTPVFELKDVLTGKYGEDSKLIYDLKDQGGEILALRYDLTVPLARYLAMNKINSLKRYHIGKVYRRDNPAMTRGRYREFYQCDFDIAGQYDPMVPDAECLKVVTEILESLDIGQYVLKVNHRRLLDGMFEVCGVPSDKFRTACSAVDKLDKSPWEEVRNEMINEKQISPDAADRIGEYVRLNGGTELVEKLLKDEKLAKSKAAIEGLEGVKLLLEYCELFGIKDKILFDLSLARGLDYYTGVIYEAVLTQPIKVGNEEQTVGSVAAGGRYDNLVGMFDSKHKQVPCVGLSIGVERIFSVMEAKLAAGVISVRTNDIDVYVASAQKNFLEERMKICAELWNAGIKTEQSYKKNPKMLNQLQYCEDNGVPFAVVLGESELKRGVVKVRNVTSRQEDEIPREKLVEELKARIAALSVKDVNGSA</sequence>
<evidence type="ECO:0000313" key="12">
    <source>
        <dbReference type="Proteomes" id="UP001154114"/>
    </source>
</evidence>
<comment type="catalytic activity">
    <reaction evidence="9">
        <text>tRNA(His) + L-histidine + ATP = L-histidyl-tRNA(His) + AMP + diphosphate + H(+)</text>
        <dbReference type="Rhea" id="RHEA:17313"/>
        <dbReference type="Rhea" id="RHEA-COMP:9665"/>
        <dbReference type="Rhea" id="RHEA-COMP:9689"/>
        <dbReference type="ChEBI" id="CHEBI:15378"/>
        <dbReference type="ChEBI" id="CHEBI:30616"/>
        <dbReference type="ChEBI" id="CHEBI:33019"/>
        <dbReference type="ChEBI" id="CHEBI:57595"/>
        <dbReference type="ChEBI" id="CHEBI:78442"/>
        <dbReference type="ChEBI" id="CHEBI:78527"/>
        <dbReference type="ChEBI" id="CHEBI:456215"/>
        <dbReference type="EC" id="6.1.1.21"/>
    </reaction>
</comment>
<dbReference type="AlphaFoldDB" id="A0A9P0FWX2"/>
<dbReference type="GO" id="GO:0003723">
    <property type="term" value="F:RNA binding"/>
    <property type="evidence" value="ECO:0007669"/>
    <property type="project" value="UniProtKB-KW"/>
</dbReference>
<evidence type="ECO:0000256" key="7">
    <source>
        <dbReference type="ARBA" id="ARBA00022917"/>
    </source>
</evidence>
<evidence type="ECO:0000256" key="9">
    <source>
        <dbReference type="ARBA" id="ARBA00047639"/>
    </source>
</evidence>
<dbReference type="PROSITE" id="PS50862">
    <property type="entry name" value="AA_TRNA_LIGASE_II"/>
    <property type="match status" value="1"/>
</dbReference>
<keyword evidence="8" id="KW-0030">Aminoacyl-tRNA synthetase</keyword>
<dbReference type="EC" id="6.1.1.21" evidence="2"/>
<dbReference type="SMART" id="SM00991">
    <property type="entry name" value="WHEP-TRS"/>
    <property type="match status" value="1"/>
</dbReference>
<dbReference type="InterPro" id="IPR004154">
    <property type="entry name" value="Anticodon-bd"/>
</dbReference>
<evidence type="ECO:0000256" key="5">
    <source>
        <dbReference type="ARBA" id="ARBA00022840"/>
    </source>
</evidence>
<dbReference type="InterPro" id="IPR000738">
    <property type="entry name" value="WHEP-TRS_dom"/>
</dbReference>
<dbReference type="InterPro" id="IPR033656">
    <property type="entry name" value="HisRS_anticodon"/>
</dbReference>
<keyword evidence="12" id="KW-1185">Reference proteome</keyword>
<dbReference type="Proteomes" id="UP001154114">
    <property type="component" value="Chromosome 9"/>
</dbReference>
<evidence type="ECO:0000256" key="6">
    <source>
        <dbReference type="ARBA" id="ARBA00022884"/>
    </source>
</evidence>
<dbReference type="GO" id="GO:0032543">
    <property type="term" value="P:mitochondrial translation"/>
    <property type="evidence" value="ECO:0007669"/>
    <property type="project" value="TreeGrafter"/>
</dbReference>
<dbReference type="Pfam" id="PF03129">
    <property type="entry name" value="HGTP_anticodon"/>
    <property type="match status" value="1"/>
</dbReference>
<evidence type="ECO:0000256" key="4">
    <source>
        <dbReference type="ARBA" id="ARBA00022741"/>
    </source>
</evidence>
<evidence type="ECO:0000313" key="11">
    <source>
        <dbReference type="EMBL" id="CAH0628768.1"/>
    </source>
</evidence>
<dbReference type="SUPFAM" id="SSF52954">
    <property type="entry name" value="Class II aaRS ABD-related"/>
    <property type="match status" value="1"/>
</dbReference>
<organism evidence="11 12">
    <name type="scientific">Chrysodeixis includens</name>
    <name type="common">Soybean looper</name>
    <name type="synonym">Pseudoplusia includens</name>
    <dbReference type="NCBI Taxonomy" id="689277"/>
    <lineage>
        <taxon>Eukaryota</taxon>
        <taxon>Metazoa</taxon>
        <taxon>Ecdysozoa</taxon>
        <taxon>Arthropoda</taxon>
        <taxon>Hexapoda</taxon>
        <taxon>Insecta</taxon>
        <taxon>Pterygota</taxon>
        <taxon>Neoptera</taxon>
        <taxon>Endopterygota</taxon>
        <taxon>Lepidoptera</taxon>
        <taxon>Glossata</taxon>
        <taxon>Ditrysia</taxon>
        <taxon>Noctuoidea</taxon>
        <taxon>Noctuidae</taxon>
        <taxon>Plusiinae</taxon>
        <taxon>Chrysodeixis</taxon>
    </lineage>
</organism>
<name>A0A9P0FWX2_CHRIL</name>
<dbReference type="GO" id="GO:0005829">
    <property type="term" value="C:cytosol"/>
    <property type="evidence" value="ECO:0007669"/>
    <property type="project" value="TreeGrafter"/>
</dbReference>
<keyword evidence="7" id="KW-0648">Protein biosynthesis</keyword>
<dbReference type="InterPro" id="IPR041715">
    <property type="entry name" value="HisRS-like_core"/>
</dbReference>
<comment type="similarity">
    <text evidence="1">Belongs to the class-II aminoacyl-tRNA synthetase family.</text>
</comment>
<evidence type="ECO:0000256" key="8">
    <source>
        <dbReference type="ARBA" id="ARBA00023146"/>
    </source>
</evidence>
<evidence type="ECO:0000256" key="1">
    <source>
        <dbReference type="ARBA" id="ARBA00008226"/>
    </source>
</evidence>
<protein>
    <recommendedName>
        <fullName evidence="2">histidine--tRNA ligase</fullName>
        <ecNumber evidence="2">6.1.1.21</ecNumber>
    </recommendedName>
</protein>
<dbReference type="GO" id="GO:0005524">
    <property type="term" value="F:ATP binding"/>
    <property type="evidence" value="ECO:0007669"/>
    <property type="project" value="UniProtKB-KW"/>
</dbReference>
<gene>
    <name evidence="11" type="ORF">CINC_LOCUS13011</name>
</gene>
<keyword evidence="4" id="KW-0547">Nucleotide-binding</keyword>
<keyword evidence="3" id="KW-0436">Ligase</keyword>
<dbReference type="EMBL" id="LR824012">
    <property type="protein sequence ID" value="CAH0628768.1"/>
    <property type="molecule type" value="Genomic_DNA"/>
</dbReference>
<dbReference type="GO" id="GO:0005739">
    <property type="term" value="C:mitochondrion"/>
    <property type="evidence" value="ECO:0007669"/>
    <property type="project" value="TreeGrafter"/>
</dbReference>
<dbReference type="CDD" id="cd00859">
    <property type="entry name" value="HisRS_anticodon"/>
    <property type="match status" value="1"/>
</dbReference>
<dbReference type="HAMAP" id="MF_00127">
    <property type="entry name" value="His_tRNA_synth"/>
    <property type="match status" value="1"/>
</dbReference>
<dbReference type="Gene3D" id="3.30.930.10">
    <property type="entry name" value="Bira Bifunctional Protein, Domain 2"/>
    <property type="match status" value="1"/>
</dbReference>
<dbReference type="InterPro" id="IPR036621">
    <property type="entry name" value="Anticodon-bd_dom_sf"/>
</dbReference>
<evidence type="ECO:0000256" key="3">
    <source>
        <dbReference type="ARBA" id="ARBA00022598"/>
    </source>
</evidence>
<dbReference type="PANTHER" id="PTHR11476">
    <property type="entry name" value="HISTIDYL-TRNA SYNTHETASE"/>
    <property type="match status" value="1"/>
</dbReference>
<dbReference type="CDD" id="cd00773">
    <property type="entry name" value="HisRS-like_core"/>
    <property type="match status" value="1"/>
</dbReference>
<reference evidence="11" key="1">
    <citation type="submission" date="2021-12" db="EMBL/GenBank/DDBJ databases">
        <authorList>
            <person name="King R."/>
        </authorList>
    </citation>
    <scope>NUCLEOTIDE SEQUENCE</scope>
</reference>
<dbReference type="InterPro" id="IPR045864">
    <property type="entry name" value="aa-tRNA-synth_II/BPL/LPL"/>
</dbReference>
<evidence type="ECO:0000259" key="10">
    <source>
        <dbReference type="PROSITE" id="PS50862"/>
    </source>
</evidence>
<dbReference type="InterPro" id="IPR015807">
    <property type="entry name" value="His-tRNA-ligase"/>
</dbReference>
<keyword evidence="6" id="KW-0694">RNA-binding</keyword>
<dbReference type="GO" id="GO:0004821">
    <property type="term" value="F:histidine-tRNA ligase activity"/>
    <property type="evidence" value="ECO:0007669"/>
    <property type="project" value="UniProtKB-EC"/>
</dbReference>
<dbReference type="NCBIfam" id="TIGR00442">
    <property type="entry name" value="hisS"/>
    <property type="match status" value="1"/>
</dbReference>
<dbReference type="PANTHER" id="PTHR11476:SF7">
    <property type="entry name" value="HISTIDINE--TRNA LIGASE"/>
    <property type="match status" value="1"/>
</dbReference>
<evidence type="ECO:0000256" key="2">
    <source>
        <dbReference type="ARBA" id="ARBA00012815"/>
    </source>
</evidence>
<dbReference type="SUPFAM" id="SSF47616">
    <property type="entry name" value="GST C-terminal domain-like"/>
    <property type="match status" value="1"/>
</dbReference>
<dbReference type="InterPro" id="IPR036282">
    <property type="entry name" value="Glutathione-S-Trfase_C_sf"/>
</dbReference>
<dbReference type="FunFam" id="3.30.930.10:FF:000021">
    <property type="entry name" value="Probable histidine--tRNA ligase, mitochondrial"/>
    <property type="match status" value="1"/>
</dbReference>
<dbReference type="Gene3D" id="3.40.50.800">
    <property type="entry name" value="Anticodon-binding domain"/>
    <property type="match status" value="1"/>
</dbReference>
<dbReference type="OrthoDB" id="1906957at2759"/>
<dbReference type="SUPFAM" id="SSF55681">
    <property type="entry name" value="Class II aaRS and biotin synthetases"/>
    <property type="match status" value="1"/>
</dbReference>
<dbReference type="GO" id="GO:0006427">
    <property type="term" value="P:histidyl-tRNA aminoacylation"/>
    <property type="evidence" value="ECO:0007669"/>
    <property type="project" value="InterPro"/>
</dbReference>